<organism evidence="1 2">
    <name type="scientific">Pseudobacteroides cellulosolvens ATCC 35603 = DSM 2933</name>
    <dbReference type="NCBI Taxonomy" id="398512"/>
    <lineage>
        <taxon>Bacteria</taxon>
        <taxon>Bacillati</taxon>
        <taxon>Bacillota</taxon>
        <taxon>Clostridia</taxon>
        <taxon>Eubacteriales</taxon>
        <taxon>Oscillospiraceae</taxon>
        <taxon>Pseudobacteroides</taxon>
    </lineage>
</organism>
<dbReference type="EMBL" id="LGTC01000001">
    <property type="protein sequence ID" value="KNY29956.1"/>
    <property type="molecule type" value="Genomic_DNA"/>
</dbReference>
<gene>
    <name evidence="1" type="ORF">Bccel_5233</name>
</gene>
<keyword evidence="2" id="KW-1185">Reference proteome</keyword>
<protein>
    <submittedName>
        <fullName evidence="1">Uncharacterized protein</fullName>
    </submittedName>
</protein>
<accession>A0A0L6JVQ8</accession>
<sequence precursor="true">MNKKRMVLLTVIFLILSIPMVIFGESQDIKDVMWDGMTFTYDSNQEPWTEDELQILRKAVNDFYPEIGRVYGRPFMAMTVNIVKDPNLSCEGDYDENIIRLRNLNDLSVVLNQMLHLFHGACQIKLDSFEEGMASAAGRIILENIPEYRNQMKLSTAYYEALNQEMLGGNYKDGLDSKLHNELCDYAWSKVYTENSEFFASFMLNYIKNIWMILI</sequence>
<evidence type="ECO:0000313" key="1">
    <source>
        <dbReference type="EMBL" id="KNY29956.1"/>
    </source>
</evidence>
<dbReference type="RefSeq" id="WP_036943603.1">
    <property type="nucleotide sequence ID" value="NZ_JQKC01000022.1"/>
</dbReference>
<proteinExistence type="predicted"/>
<name>A0A0L6JVQ8_9FIRM</name>
<comment type="caution">
    <text evidence="1">The sequence shown here is derived from an EMBL/GenBank/DDBJ whole genome shotgun (WGS) entry which is preliminary data.</text>
</comment>
<evidence type="ECO:0000313" key="2">
    <source>
        <dbReference type="Proteomes" id="UP000036923"/>
    </source>
</evidence>
<dbReference type="AlphaFoldDB" id="A0A0L6JVQ8"/>
<dbReference type="Proteomes" id="UP000036923">
    <property type="component" value="Unassembled WGS sequence"/>
</dbReference>
<dbReference type="STRING" id="398512.Bccel_5233"/>
<reference evidence="2" key="1">
    <citation type="submission" date="2015-07" db="EMBL/GenBank/DDBJ databases">
        <title>Near-Complete Genome Sequence of the Cellulolytic Bacterium Bacteroides (Pseudobacteroides) cellulosolvens ATCC 35603.</title>
        <authorList>
            <person name="Dassa B."/>
            <person name="Utturkar S.M."/>
            <person name="Klingeman D.M."/>
            <person name="Hurt R.A."/>
            <person name="Keller M."/>
            <person name="Xu J."/>
            <person name="Reddy Y.H.K."/>
            <person name="Borovok I."/>
            <person name="Grinberg I.R."/>
            <person name="Lamed R."/>
            <person name="Zhivin O."/>
            <person name="Bayer E.A."/>
            <person name="Brown S.D."/>
        </authorList>
    </citation>
    <scope>NUCLEOTIDE SEQUENCE [LARGE SCALE GENOMIC DNA]</scope>
    <source>
        <strain evidence="2">DSM 2933</strain>
    </source>
</reference>